<dbReference type="CDD" id="cd00093">
    <property type="entry name" value="HTH_XRE"/>
    <property type="match status" value="1"/>
</dbReference>
<evidence type="ECO:0000259" key="2">
    <source>
        <dbReference type="PROSITE" id="PS50943"/>
    </source>
</evidence>
<organism evidence="3 4">
    <name type="scientific">Cellulomonas edaphi</name>
    <dbReference type="NCBI Taxonomy" id="3053468"/>
    <lineage>
        <taxon>Bacteria</taxon>
        <taxon>Bacillati</taxon>
        <taxon>Actinomycetota</taxon>
        <taxon>Actinomycetes</taxon>
        <taxon>Micrococcales</taxon>
        <taxon>Cellulomonadaceae</taxon>
        <taxon>Cellulomonas</taxon>
    </lineage>
</organism>
<reference evidence="3 4" key="1">
    <citation type="submission" date="2023-06" db="EMBL/GenBank/DDBJ databases">
        <title>Cellulomonas sp. MW9 Whole genome sequence.</title>
        <authorList>
            <person name="Park S."/>
        </authorList>
    </citation>
    <scope>NUCLEOTIDE SEQUENCE [LARGE SCALE GENOMIC DNA]</scope>
    <source>
        <strain evidence="3 4">MW9</strain>
    </source>
</reference>
<dbReference type="Gene3D" id="1.10.260.40">
    <property type="entry name" value="lambda repressor-like DNA-binding domains"/>
    <property type="match status" value="1"/>
</dbReference>
<dbReference type="EMBL" id="JAUCGR010000001">
    <property type="protein sequence ID" value="MDM7830046.1"/>
    <property type="molecule type" value="Genomic_DNA"/>
</dbReference>
<proteinExistence type="predicted"/>
<feature type="domain" description="HTH cro/C1-type" evidence="2">
    <location>
        <begin position="11"/>
        <end position="66"/>
    </location>
</feature>
<evidence type="ECO:0000256" key="1">
    <source>
        <dbReference type="SAM" id="Phobius"/>
    </source>
</evidence>
<dbReference type="Pfam" id="PF13443">
    <property type="entry name" value="HTH_26"/>
    <property type="match status" value="1"/>
</dbReference>
<dbReference type="Proteomes" id="UP001321453">
    <property type="component" value="Unassembled WGS sequence"/>
</dbReference>
<dbReference type="InterPro" id="IPR001387">
    <property type="entry name" value="Cro/C1-type_HTH"/>
</dbReference>
<dbReference type="InterPro" id="IPR010982">
    <property type="entry name" value="Lambda_DNA-bd_dom_sf"/>
</dbReference>
<feature type="transmembrane region" description="Helical" evidence="1">
    <location>
        <begin position="20"/>
        <end position="39"/>
    </location>
</feature>
<dbReference type="PROSITE" id="PS50943">
    <property type="entry name" value="HTH_CROC1"/>
    <property type="match status" value="1"/>
</dbReference>
<name>A0ABT7S355_9CELL</name>
<sequence>MTEEHRVVCHLDRLLAARGLTLVQLSALTGITVVNLSVLKNDRGRAVRFSTLTALCDALACQPGDLFSVH</sequence>
<gene>
    <name evidence="3" type="ORF">QRT05_01755</name>
</gene>
<keyword evidence="1" id="KW-0472">Membrane</keyword>
<accession>A0ABT7S355</accession>
<dbReference type="PANTHER" id="PTHR37301:SF1">
    <property type="entry name" value="DNA-BINDING PROTEIN"/>
    <property type="match status" value="1"/>
</dbReference>
<evidence type="ECO:0000313" key="3">
    <source>
        <dbReference type="EMBL" id="MDM7830046.1"/>
    </source>
</evidence>
<keyword evidence="4" id="KW-1185">Reference proteome</keyword>
<protein>
    <submittedName>
        <fullName evidence="3">Helix-turn-helix domain-containing protein</fullName>
    </submittedName>
</protein>
<keyword evidence="1" id="KW-0812">Transmembrane</keyword>
<comment type="caution">
    <text evidence="3">The sequence shown here is derived from an EMBL/GenBank/DDBJ whole genome shotgun (WGS) entry which is preliminary data.</text>
</comment>
<keyword evidence="1" id="KW-1133">Transmembrane helix</keyword>
<dbReference type="SUPFAM" id="SSF47413">
    <property type="entry name" value="lambda repressor-like DNA-binding domains"/>
    <property type="match status" value="1"/>
</dbReference>
<dbReference type="RefSeq" id="WP_289444656.1">
    <property type="nucleotide sequence ID" value="NZ_JAUCGR010000001.1"/>
</dbReference>
<dbReference type="SMART" id="SM00530">
    <property type="entry name" value="HTH_XRE"/>
    <property type="match status" value="1"/>
</dbReference>
<evidence type="ECO:0000313" key="4">
    <source>
        <dbReference type="Proteomes" id="UP001321453"/>
    </source>
</evidence>
<dbReference type="PANTHER" id="PTHR37301">
    <property type="entry name" value="DNA-BINDING PROTEIN-RELATED"/>
    <property type="match status" value="1"/>
</dbReference>